<keyword evidence="8" id="KW-0539">Nucleus</keyword>
<keyword evidence="3 9" id="KW-0863">Zinc-finger</keyword>
<evidence type="ECO:0000256" key="4">
    <source>
        <dbReference type="ARBA" id="ARBA00022833"/>
    </source>
</evidence>
<reference evidence="11" key="1">
    <citation type="submission" date="2025-05" db="UniProtKB">
        <authorList>
            <consortium name="RefSeq"/>
        </authorList>
    </citation>
    <scope>NUCLEOTIDE SEQUENCE [LARGE SCALE GENOMIC DNA]</scope>
</reference>
<dbReference type="GeneID" id="136075721"/>
<dbReference type="PROSITE" id="PS50808">
    <property type="entry name" value="ZF_BED"/>
    <property type="match status" value="1"/>
</dbReference>
<organism evidence="11 12">
    <name type="scientific">Hydra vulgaris</name>
    <name type="common">Hydra</name>
    <name type="synonym">Hydra attenuata</name>
    <dbReference type="NCBI Taxonomy" id="6087"/>
    <lineage>
        <taxon>Eukaryota</taxon>
        <taxon>Metazoa</taxon>
        <taxon>Cnidaria</taxon>
        <taxon>Hydrozoa</taxon>
        <taxon>Hydroidolina</taxon>
        <taxon>Anthoathecata</taxon>
        <taxon>Aplanulata</taxon>
        <taxon>Hydridae</taxon>
        <taxon>Hydra</taxon>
    </lineage>
</organism>
<dbReference type="Proteomes" id="UP001652625">
    <property type="component" value="Chromosome 02"/>
</dbReference>
<evidence type="ECO:0000256" key="9">
    <source>
        <dbReference type="PROSITE-ProRule" id="PRU00027"/>
    </source>
</evidence>
<evidence type="ECO:0000256" key="2">
    <source>
        <dbReference type="ARBA" id="ARBA00022723"/>
    </source>
</evidence>
<evidence type="ECO:0000313" key="12">
    <source>
        <dbReference type="RefSeq" id="XP_065645229.1"/>
    </source>
</evidence>
<keyword evidence="4" id="KW-0862">Zinc</keyword>
<keyword evidence="5" id="KW-0805">Transcription regulation</keyword>
<dbReference type="Pfam" id="PF02892">
    <property type="entry name" value="zf-BED"/>
    <property type="match status" value="1"/>
</dbReference>
<dbReference type="SMART" id="SM00614">
    <property type="entry name" value="ZnF_BED"/>
    <property type="match status" value="1"/>
</dbReference>
<evidence type="ECO:0000256" key="1">
    <source>
        <dbReference type="ARBA" id="ARBA00004123"/>
    </source>
</evidence>
<keyword evidence="2" id="KW-0479">Metal-binding</keyword>
<accession>A0ABM4B8P2</accession>
<gene>
    <name evidence="12" type="primary">LOC136075721</name>
</gene>
<dbReference type="InterPro" id="IPR008906">
    <property type="entry name" value="HATC_C_dom"/>
</dbReference>
<evidence type="ECO:0000313" key="11">
    <source>
        <dbReference type="Proteomes" id="UP001652625"/>
    </source>
</evidence>
<keyword evidence="11" id="KW-1185">Reference proteome</keyword>
<keyword evidence="7" id="KW-0804">Transcription</keyword>
<name>A0ABM4B8P2_HYDVU</name>
<dbReference type="SUPFAM" id="SSF53098">
    <property type="entry name" value="Ribonuclease H-like"/>
    <property type="match status" value="1"/>
</dbReference>
<comment type="subcellular location">
    <subcellularLocation>
        <location evidence="1">Nucleus</location>
    </subcellularLocation>
</comment>
<dbReference type="PANTHER" id="PTHR46481:SF10">
    <property type="entry name" value="ZINC FINGER BED DOMAIN-CONTAINING PROTEIN 39"/>
    <property type="match status" value="1"/>
</dbReference>
<dbReference type="RefSeq" id="XP_065645229.1">
    <property type="nucleotide sequence ID" value="XM_065789157.1"/>
</dbReference>
<dbReference type="InterPro" id="IPR052035">
    <property type="entry name" value="ZnF_BED_domain_contain"/>
</dbReference>
<dbReference type="SUPFAM" id="SSF57667">
    <property type="entry name" value="beta-beta-alpha zinc fingers"/>
    <property type="match status" value="1"/>
</dbReference>
<dbReference type="InterPro" id="IPR003656">
    <property type="entry name" value="Znf_BED"/>
</dbReference>
<reference evidence="12" key="2">
    <citation type="submission" date="2025-08" db="UniProtKB">
        <authorList>
            <consortium name="RefSeq"/>
        </authorList>
    </citation>
    <scope>IDENTIFICATION</scope>
</reference>
<dbReference type="InterPro" id="IPR012337">
    <property type="entry name" value="RNaseH-like_sf"/>
</dbReference>
<evidence type="ECO:0000256" key="7">
    <source>
        <dbReference type="ARBA" id="ARBA00023163"/>
    </source>
</evidence>
<dbReference type="PANTHER" id="PTHR46481">
    <property type="entry name" value="ZINC FINGER BED DOMAIN-CONTAINING PROTEIN 4"/>
    <property type="match status" value="1"/>
</dbReference>
<keyword evidence="6" id="KW-0238">DNA-binding</keyword>
<evidence type="ECO:0000256" key="8">
    <source>
        <dbReference type="ARBA" id="ARBA00023242"/>
    </source>
</evidence>
<dbReference type="InterPro" id="IPR036236">
    <property type="entry name" value="Znf_C2H2_sf"/>
</dbReference>
<evidence type="ECO:0000256" key="6">
    <source>
        <dbReference type="ARBA" id="ARBA00023125"/>
    </source>
</evidence>
<proteinExistence type="predicted"/>
<sequence length="867" mass="99137">MVRPKGPIWKYFNQDINDVDGKRIVYAKCKHCTVKIQTKQGNTSGMRQHMCRHHPVLFRELEKTKFQDKVTSDAAYDELGQVCSQDDQYEAQREASDARDPEVLNRSVRKRKLISPCKAEQERPMDKYKKWKPQDPEQLRQDLEITKMIARTNLPFSFVETYGFREYAAFTTPKYTIKSATTYSRSKLPLLYKNVKREVNLVLDDELVHAPQFGLSTDLWQSRNNDPYMAVTVHYINLEFQLKMFVIGAFPFSERYTGETIANKLDFLVSTFPGNSGAGNVACTHDNASNMIAVIPKCKNVNHSLRCADHLLNLAVTDSIDSCKEAECLNLSDALERATALVSKCHKSYLCEARIEKEVKAMKEDDELENTDDLVYVKLIAPAKTRWNSHFFMLQSIYRMRRVLLSIKYSGNDPTKMAHLIPTEDEFDLFDEILPMLERINDVSQSFSAEKSVIICKVIAHIYSLKHRAQQAVQSGTLSSVAEYFFKKFIKNLMIRFPDSGTKNIFYAVGCILNPLYQGNPLKKIGGYEAAYDALITKNFSHREWLASLESSRNSPPVDNPELQDMDDPFFEIIKKPESEVEVSSTVPAKSKIQTEWEMFSAMPATKQPVLEFWRDNKDKFPLLSEAARKLLCIPASSAPCERIFSAGGNIVSAKKTKLQPENVEKLIYIQQNIDRITFYSYYLTNTVELAAMAEEAEKRLPSRAIFEPETSSQISRSALDRLSSREVGVPADHLGSFPLTVKSVFERTCLWTCPIRTEICSHPKDLVILNMSPISENSIGNLLERLFAEIIETFCANEFSEVNKTLDLTNPVEKNLRKRYKTSLCLEDIYILSITLCEKQFHKEIVKTTTSKKIYNEEDIEAALMV</sequence>
<evidence type="ECO:0000256" key="3">
    <source>
        <dbReference type="ARBA" id="ARBA00022771"/>
    </source>
</evidence>
<feature type="domain" description="BED-type" evidence="10">
    <location>
        <begin position="3"/>
        <end position="61"/>
    </location>
</feature>
<protein>
    <submittedName>
        <fullName evidence="12">E3 SUMO-protein ligase ZBED1-like</fullName>
    </submittedName>
</protein>
<evidence type="ECO:0000256" key="5">
    <source>
        <dbReference type="ARBA" id="ARBA00023015"/>
    </source>
</evidence>
<dbReference type="Pfam" id="PF05699">
    <property type="entry name" value="Dimer_Tnp_hAT"/>
    <property type="match status" value="1"/>
</dbReference>
<evidence type="ECO:0000259" key="10">
    <source>
        <dbReference type="PROSITE" id="PS50808"/>
    </source>
</evidence>